<name>A0A7G9VA32_9CAUD</name>
<organism evidence="1 2">
    <name type="scientific">Rheinheimera phage vB_RspM_barba_10-9G</name>
    <dbReference type="NCBI Taxonomy" id="2743856"/>
    <lineage>
        <taxon>Viruses</taxon>
        <taxon>Duplodnaviria</taxon>
        <taxon>Heunggongvirae</taxon>
        <taxon>Uroviricota</taxon>
        <taxon>Caudoviricetes</taxon>
        <taxon>Barbavirus</taxon>
        <taxon>Barbavirus barba18A</taxon>
    </lineage>
</organism>
<protein>
    <submittedName>
        <fullName evidence="1">Uncharacterized protein</fullName>
    </submittedName>
</protein>
<accession>A0A7G9VA32</accession>
<dbReference type="EMBL" id="MT497234">
    <property type="protein sequence ID" value="QNO03138.1"/>
    <property type="molecule type" value="Genomic_DNA"/>
</dbReference>
<reference evidence="2" key="1">
    <citation type="submission" date="2020-05" db="EMBL/GenBank/DDBJ databases">
        <title>Genomics and ecology of novel Flavobacterium phages from the Baltic Sea.</title>
        <authorList>
            <person name="Hoetzinger M."/>
            <person name="Nilsson E."/>
            <person name="Holmfeldt K."/>
        </authorList>
    </citation>
    <scope>NUCLEOTIDE SEQUENCE [LARGE SCALE GENOMIC DNA]</scope>
</reference>
<evidence type="ECO:0000313" key="2">
    <source>
        <dbReference type="Proteomes" id="UP000516073"/>
    </source>
</evidence>
<evidence type="ECO:0000313" key="1">
    <source>
        <dbReference type="EMBL" id="QNO03138.1"/>
    </source>
</evidence>
<proteinExistence type="predicted"/>
<sequence length="86" mass="9594">MAPLRSAPFRLAPLRLAPLRSARIPPSSLSHFLWFSNIKFNSSCFILSLQLSGVIALTCVKLSCFNLGCQPVFVKIIKINFIVFLI</sequence>
<gene>
    <name evidence="1" type="ORF">barba109G_phanotate162</name>
</gene>
<dbReference type="Proteomes" id="UP000516073">
    <property type="component" value="Segment"/>
</dbReference>